<dbReference type="InterPro" id="IPR004345">
    <property type="entry name" value="TB2_DP1_HVA22"/>
</dbReference>
<accession>A0A830D1S0</accession>
<proteinExistence type="inferred from homology"/>
<keyword evidence="3" id="KW-1185">Reference proteome</keyword>
<dbReference type="Pfam" id="PF03134">
    <property type="entry name" value="TB2_DP1_HVA22"/>
    <property type="match status" value="1"/>
</dbReference>
<dbReference type="Proteomes" id="UP000653305">
    <property type="component" value="Unassembled WGS sequence"/>
</dbReference>
<dbReference type="EMBL" id="BMAC01001262">
    <property type="protein sequence ID" value="GFQ06568.1"/>
    <property type="molecule type" value="Genomic_DNA"/>
</dbReference>
<sequence>MYGEAKLVFFIYFWFPKTKGTTYVYDSFFRPYVAKHEPEIDRNLIELRTRVGDMVILYWRMAASYGQTIEILQYIALQ</sequence>
<dbReference type="AlphaFoldDB" id="A0A830D1S0"/>
<dbReference type="PANTHER" id="PTHR12300:SF117">
    <property type="entry name" value="LP05237P-RELATED"/>
    <property type="match status" value="1"/>
</dbReference>
<evidence type="ECO:0000256" key="1">
    <source>
        <dbReference type="RuleBase" id="RU362006"/>
    </source>
</evidence>
<dbReference type="GO" id="GO:0016020">
    <property type="term" value="C:membrane"/>
    <property type="evidence" value="ECO:0007669"/>
    <property type="project" value="UniProtKB-SubCell"/>
</dbReference>
<evidence type="ECO:0000313" key="3">
    <source>
        <dbReference type="Proteomes" id="UP000653305"/>
    </source>
</evidence>
<comment type="caution">
    <text evidence="2">The sequence shown here is derived from an EMBL/GenBank/DDBJ whole genome shotgun (WGS) entry which is preliminary data.</text>
</comment>
<protein>
    <recommendedName>
        <fullName evidence="1">HVA22-like protein</fullName>
    </recommendedName>
</protein>
<comment type="subcellular location">
    <subcellularLocation>
        <location evidence="1">Membrane</location>
        <topology evidence="1">Multi-pass membrane protein</topology>
    </subcellularLocation>
</comment>
<dbReference type="PANTHER" id="PTHR12300">
    <property type="entry name" value="HVA22-LIKE PROTEINS"/>
    <property type="match status" value="1"/>
</dbReference>
<name>A0A830D1S0_9LAMI</name>
<comment type="similarity">
    <text evidence="1">Belongs to the DP1 family.</text>
</comment>
<dbReference type="OrthoDB" id="434647at2759"/>
<organism evidence="2 3">
    <name type="scientific">Phtheirospermum japonicum</name>
    <dbReference type="NCBI Taxonomy" id="374723"/>
    <lineage>
        <taxon>Eukaryota</taxon>
        <taxon>Viridiplantae</taxon>
        <taxon>Streptophyta</taxon>
        <taxon>Embryophyta</taxon>
        <taxon>Tracheophyta</taxon>
        <taxon>Spermatophyta</taxon>
        <taxon>Magnoliopsida</taxon>
        <taxon>eudicotyledons</taxon>
        <taxon>Gunneridae</taxon>
        <taxon>Pentapetalae</taxon>
        <taxon>asterids</taxon>
        <taxon>lamiids</taxon>
        <taxon>Lamiales</taxon>
        <taxon>Orobanchaceae</taxon>
        <taxon>Orobanchaceae incertae sedis</taxon>
        <taxon>Phtheirospermum</taxon>
    </lineage>
</organism>
<evidence type="ECO:0000313" key="2">
    <source>
        <dbReference type="EMBL" id="GFQ06568.1"/>
    </source>
</evidence>
<gene>
    <name evidence="2" type="ORF">PHJA_002800800</name>
</gene>
<reference evidence="2" key="1">
    <citation type="submission" date="2020-07" db="EMBL/GenBank/DDBJ databases">
        <title>Ethylene signaling mediates host invasion by parasitic plants.</title>
        <authorList>
            <person name="Yoshida S."/>
        </authorList>
    </citation>
    <scope>NUCLEOTIDE SEQUENCE</scope>
    <source>
        <strain evidence="2">Okayama</strain>
    </source>
</reference>